<dbReference type="NCBIfam" id="TIGR02385">
    <property type="entry name" value="RelE_StbE"/>
    <property type="match status" value="1"/>
</dbReference>
<gene>
    <name evidence="2" type="ORF">ENG09_02480</name>
</gene>
<dbReference type="Gene3D" id="3.30.2310.20">
    <property type="entry name" value="RelE-like"/>
    <property type="match status" value="1"/>
</dbReference>
<dbReference type="Pfam" id="PF05016">
    <property type="entry name" value="ParE_toxin"/>
    <property type="match status" value="1"/>
</dbReference>
<dbReference type="AlphaFoldDB" id="A0A7C1B750"/>
<dbReference type="EMBL" id="DQZR01000103">
    <property type="protein sequence ID" value="HDM36109.1"/>
    <property type="molecule type" value="Genomic_DNA"/>
</dbReference>
<accession>A0A7C1B750</accession>
<organism evidence="2">
    <name type="scientific">Candidatus Syntropharchaeum butanivorans</name>
    <dbReference type="NCBI Taxonomy" id="1839936"/>
    <lineage>
        <taxon>Archaea</taxon>
        <taxon>Methanobacteriati</taxon>
        <taxon>Methanobacteriota</taxon>
        <taxon>Stenosarchaea group</taxon>
        <taxon>Methanomicrobia</taxon>
        <taxon>Methanosarcinales</taxon>
        <taxon>ANME-2 cluster</taxon>
        <taxon>Candidatus Syntropharchaeum</taxon>
    </lineage>
</organism>
<name>A0A7C1B750_9EURY</name>
<dbReference type="SUPFAM" id="SSF143011">
    <property type="entry name" value="RelE-like"/>
    <property type="match status" value="1"/>
</dbReference>
<dbReference type="InterPro" id="IPR035093">
    <property type="entry name" value="RelE/ParE_toxin_dom_sf"/>
</dbReference>
<evidence type="ECO:0000256" key="1">
    <source>
        <dbReference type="ARBA" id="ARBA00022649"/>
    </source>
</evidence>
<dbReference type="InterPro" id="IPR007712">
    <property type="entry name" value="RelE/ParE_toxin"/>
</dbReference>
<reference evidence="2" key="1">
    <citation type="journal article" date="2020" name="mSystems">
        <title>Genome- and Community-Level Interaction Insights into Carbon Utilization and Element Cycling Functions of Hydrothermarchaeota in Hydrothermal Sediment.</title>
        <authorList>
            <person name="Zhou Z."/>
            <person name="Liu Y."/>
            <person name="Xu W."/>
            <person name="Pan J."/>
            <person name="Luo Z.H."/>
            <person name="Li M."/>
        </authorList>
    </citation>
    <scope>NUCLEOTIDE SEQUENCE [LARGE SCALE GENOMIC DNA]</scope>
    <source>
        <strain evidence="2">HyVt-185</strain>
    </source>
</reference>
<protein>
    <submittedName>
        <fullName evidence="2">Type II toxin-antitoxin system RelE/ParE family toxin</fullName>
    </submittedName>
</protein>
<sequence>MNSYSQNIEDELLSRLRKLARRDKALYTAVQKKMVQIAENPYSGKPLKGVLKGKRRVHVGHFVLIYEIDENEHKVIFQEFAHHDEAYKGM</sequence>
<proteinExistence type="predicted"/>
<keyword evidence="1" id="KW-1277">Toxin-antitoxin system</keyword>
<comment type="caution">
    <text evidence="2">The sequence shown here is derived from an EMBL/GenBank/DDBJ whole genome shotgun (WGS) entry which is preliminary data.</text>
</comment>
<dbReference type="Proteomes" id="UP000885863">
    <property type="component" value="Unassembled WGS sequence"/>
</dbReference>
<evidence type="ECO:0000313" key="2">
    <source>
        <dbReference type="EMBL" id="HDM36109.1"/>
    </source>
</evidence>